<evidence type="ECO:0000313" key="3">
    <source>
        <dbReference type="Proteomes" id="UP000807115"/>
    </source>
</evidence>
<name>A0A921R9P9_SORBI</name>
<gene>
    <name evidence="2" type="ORF">BDA96_03G004500</name>
</gene>
<proteinExistence type="predicted"/>
<dbReference type="Proteomes" id="UP000807115">
    <property type="component" value="Chromosome 3"/>
</dbReference>
<organism evidence="2 3">
    <name type="scientific">Sorghum bicolor</name>
    <name type="common">Sorghum</name>
    <name type="synonym">Sorghum vulgare</name>
    <dbReference type="NCBI Taxonomy" id="4558"/>
    <lineage>
        <taxon>Eukaryota</taxon>
        <taxon>Viridiplantae</taxon>
        <taxon>Streptophyta</taxon>
        <taxon>Embryophyta</taxon>
        <taxon>Tracheophyta</taxon>
        <taxon>Spermatophyta</taxon>
        <taxon>Magnoliopsida</taxon>
        <taxon>Liliopsida</taxon>
        <taxon>Poales</taxon>
        <taxon>Poaceae</taxon>
        <taxon>PACMAD clade</taxon>
        <taxon>Panicoideae</taxon>
        <taxon>Andropogonodae</taxon>
        <taxon>Andropogoneae</taxon>
        <taxon>Sorghinae</taxon>
        <taxon>Sorghum</taxon>
    </lineage>
</organism>
<evidence type="ECO:0000313" key="2">
    <source>
        <dbReference type="EMBL" id="KAG0535729.1"/>
    </source>
</evidence>
<feature type="compositionally biased region" description="Pro residues" evidence="1">
    <location>
        <begin position="41"/>
        <end position="52"/>
    </location>
</feature>
<dbReference type="EMBL" id="CM027682">
    <property type="protein sequence ID" value="KAG0535729.1"/>
    <property type="molecule type" value="Genomic_DNA"/>
</dbReference>
<dbReference type="AlphaFoldDB" id="A0A921R9P9"/>
<feature type="region of interest" description="Disordered" evidence="1">
    <location>
        <begin position="1"/>
        <end position="82"/>
    </location>
</feature>
<reference evidence="2" key="2">
    <citation type="submission" date="2020-10" db="EMBL/GenBank/DDBJ databases">
        <authorList>
            <person name="Cooper E.A."/>
            <person name="Brenton Z.W."/>
            <person name="Flinn B.S."/>
            <person name="Jenkins J."/>
            <person name="Shu S."/>
            <person name="Flowers D."/>
            <person name="Luo F."/>
            <person name="Wang Y."/>
            <person name="Xia P."/>
            <person name="Barry K."/>
            <person name="Daum C."/>
            <person name="Lipzen A."/>
            <person name="Yoshinaga Y."/>
            <person name="Schmutz J."/>
            <person name="Saski C."/>
            <person name="Vermerris W."/>
            <person name="Kresovich S."/>
        </authorList>
    </citation>
    <scope>NUCLEOTIDE SEQUENCE</scope>
</reference>
<reference evidence="2" key="1">
    <citation type="journal article" date="2019" name="BMC Genomics">
        <title>A new reference genome for Sorghum bicolor reveals high levels of sequence similarity between sweet and grain genotypes: implications for the genetics of sugar metabolism.</title>
        <authorList>
            <person name="Cooper E.A."/>
            <person name="Brenton Z.W."/>
            <person name="Flinn B.S."/>
            <person name="Jenkins J."/>
            <person name="Shu S."/>
            <person name="Flowers D."/>
            <person name="Luo F."/>
            <person name="Wang Y."/>
            <person name="Xia P."/>
            <person name="Barry K."/>
            <person name="Daum C."/>
            <person name="Lipzen A."/>
            <person name="Yoshinaga Y."/>
            <person name="Schmutz J."/>
            <person name="Saski C."/>
            <person name="Vermerris W."/>
            <person name="Kresovich S."/>
        </authorList>
    </citation>
    <scope>NUCLEOTIDE SEQUENCE</scope>
</reference>
<evidence type="ECO:0000256" key="1">
    <source>
        <dbReference type="SAM" id="MobiDB-lite"/>
    </source>
</evidence>
<comment type="caution">
    <text evidence="2">The sequence shown here is derived from an EMBL/GenBank/DDBJ whole genome shotgun (WGS) entry which is preliminary data.</text>
</comment>
<feature type="compositionally biased region" description="Basic residues" evidence="1">
    <location>
        <begin position="1"/>
        <end position="20"/>
    </location>
</feature>
<accession>A0A921R9P9</accession>
<sequence length="106" mass="11494">MKRRSSRPRARGPRPRHINPRPRLGPTFFSEPPVAATPRPANHPLPSHPIPSHPAAATTLAPPRLQRSPIRSGGTRTPAKVTGAIALPPPLLSRFIYAARVTIPPH</sequence>
<feature type="compositionally biased region" description="Low complexity" evidence="1">
    <location>
        <begin position="53"/>
        <end position="63"/>
    </location>
</feature>
<protein>
    <submittedName>
        <fullName evidence="2">Uncharacterized protein</fullName>
    </submittedName>
</protein>